<accession>A0A094ZJE4</accession>
<reference evidence="1 2" key="1">
    <citation type="submission" date="2014-06" db="EMBL/GenBank/DDBJ databases">
        <title>Functional and comparative genomic analyses of the Drosophila gut microbiota identify candidate symbiosis factors.</title>
        <authorList>
            <person name="Newell P.D."/>
            <person name="Chaston J.M."/>
            <person name="Douglas A.E."/>
        </authorList>
    </citation>
    <scope>NUCLEOTIDE SEQUENCE [LARGE SCALE GENOMIC DNA]</scope>
    <source>
        <strain evidence="1 2">DmCS_006</strain>
    </source>
</reference>
<gene>
    <name evidence="1" type="ORF">AtDm6_2157</name>
</gene>
<evidence type="ECO:0000313" key="2">
    <source>
        <dbReference type="Proteomes" id="UP000029448"/>
    </source>
</evidence>
<comment type="caution">
    <text evidence="1">The sequence shown here is derived from an EMBL/GenBank/DDBJ whole genome shotgun (WGS) entry which is preliminary data.</text>
</comment>
<dbReference type="AlphaFoldDB" id="A0A094ZJE4"/>
<protein>
    <submittedName>
        <fullName evidence="1">Uncharacterized protein</fullName>
    </submittedName>
</protein>
<evidence type="ECO:0000313" key="1">
    <source>
        <dbReference type="EMBL" id="KGB22576.1"/>
    </source>
</evidence>
<sequence length="43" mass="5033">MLSLLFARGYSSIRIECAGSEKFTFLMLDAAQNRSYDRIWTRN</sequence>
<proteinExistence type="predicted"/>
<dbReference type="Proteomes" id="UP000029448">
    <property type="component" value="Unassembled WGS sequence"/>
</dbReference>
<dbReference type="PATRIC" id="fig|104102.7.peg.2133"/>
<dbReference type="EMBL" id="JOKM01000075">
    <property type="protein sequence ID" value="KGB22576.1"/>
    <property type="molecule type" value="Genomic_DNA"/>
</dbReference>
<keyword evidence="2" id="KW-1185">Reference proteome</keyword>
<organism evidence="1 2">
    <name type="scientific">Acetobacter tropicalis</name>
    <dbReference type="NCBI Taxonomy" id="104102"/>
    <lineage>
        <taxon>Bacteria</taxon>
        <taxon>Pseudomonadati</taxon>
        <taxon>Pseudomonadota</taxon>
        <taxon>Alphaproteobacteria</taxon>
        <taxon>Acetobacterales</taxon>
        <taxon>Acetobacteraceae</taxon>
        <taxon>Acetobacter</taxon>
    </lineage>
</organism>
<name>A0A094ZJE4_9PROT</name>